<dbReference type="AlphaFoldDB" id="A0A124HW90"/>
<name>A0A124HW90_9ACTN</name>
<accession>A0A124HW90</accession>
<organism evidence="1 2">
    <name type="scientific">Streptomyces canus</name>
    <dbReference type="NCBI Taxonomy" id="58343"/>
    <lineage>
        <taxon>Bacteria</taxon>
        <taxon>Bacillati</taxon>
        <taxon>Actinomycetota</taxon>
        <taxon>Actinomycetes</taxon>
        <taxon>Kitasatosporales</taxon>
        <taxon>Streptomycetaceae</taxon>
        <taxon>Streptomyces</taxon>
        <taxon>Streptomyces aurantiacus group</taxon>
    </lineage>
</organism>
<evidence type="ECO:0000313" key="1">
    <source>
        <dbReference type="EMBL" id="KUN60841.1"/>
    </source>
</evidence>
<proteinExistence type="predicted"/>
<dbReference type="PROSITE" id="PS51257">
    <property type="entry name" value="PROKAR_LIPOPROTEIN"/>
    <property type="match status" value="1"/>
</dbReference>
<sequence>MPRRGRNHRNTVLRLGTLVGSLALVTACGGGEDDTAKTPRPSRSSAAPAAGIVAPARIEVIAGLAGCKAEIRIEADELREGLCHSGQADYRITTFPAEKYKEAWLDAASVYGGKYLVGPRWVVSAKAEHLEQARNKLGGTIRQLQGTS</sequence>
<comment type="caution">
    <text evidence="1">The sequence shown here is derived from an EMBL/GenBank/DDBJ whole genome shotgun (WGS) entry which is preliminary data.</text>
</comment>
<evidence type="ECO:0008006" key="3">
    <source>
        <dbReference type="Google" id="ProtNLM"/>
    </source>
</evidence>
<protein>
    <recommendedName>
        <fullName evidence="3">Lipoprotein</fullName>
    </recommendedName>
</protein>
<gene>
    <name evidence="1" type="ORF">AQJ46_37195</name>
</gene>
<dbReference type="Proteomes" id="UP000053669">
    <property type="component" value="Unassembled WGS sequence"/>
</dbReference>
<reference evidence="1 2" key="1">
    <citation type="submission" date="2015-10" db="EMBL/GenBank/DDBJ databases">
        <title>Draft genome sequence of Streptomyces canus DSM 40017, type strain for the species Streptomyces canus.</title>
        <authorList>
            <person name="Ruckert C."/>
            <person name="Winkler A."/>
            <person name="Kalinowski J."/>
            <person name="Kampfer P."/>
            <person name="Glaeser S."/>
        </authorList>
    </citation>
    <scope>NUCLEOTIDE SEQUENCE [LARGE SCALE GENOMIC DNA]</scope>
    <source>
        <strain evidence="1 2">DSM 40017</strain>
    </source>
</reference>
<evidence type="ECO:0000313" key="2">
    <source>
        <dbReference type="Proteomes" id="UP000053669"/>
    </source>
</evidence>
<dbReference type="EMBL" id="LMWU01000044">
    <property type="protein sequence ID" value="KUN60841.1"/>
    <property type="molecule type" value="Genomic_DNA"/>
</dbReference>